<dbReference type="NCBIfam" id="TIGR00072">
    <property type="entry name" value="hydrog_prot"/>
    <property type="match status" value="1"/>
</dbReference>
<evidence type="ECO:0008006" key="8">
    <source>
        <dbReference type="Google" id="ProtNLM"/>
    </source>
</evidence>
<comment type="similarity">
    <text evidence="1">Belongs to the peptidase A31 family.</text>
</comment>
<feature type="region of interest" description="Disordered" evidence="5">
    <location>
        <begin position="94"/>
        <end position="132"/>
    </location>
</feature>
<dbReference type="Pfam" id="PF01750">
    <property type="entry name" value="HycI"/>
    <property type="match status" value="1"/>
</dbReference>
<gene>
    <name evidence="6" type="ORF">BL253_21240</name>
</gene>
<dbReference type="InterPro" id="IPR023430">
    <property type="entry name" value="Pept_HybD-like_dom_sf"/>
</dbReference>
<dbReference type="GO" id="GO:0008047">
    <property type="term" value="F:enzyme activator activity"/>
    <property type="evidence" value="ECO:0007669"/>
    <property type="project" value="InterPro"/>
</dbReference>
<dbReference type="GO" id="GO:0016485">
    <property type="term" value="P:protein processing"/>
    <property type="evidence" value="ECO:0007669"/>
    <property type="project" value="TreeGrafter"/>
</dbReference>
<feature type="compositionally biased region" description="Gly residues" evidence="5">
    <location>
        <begin position="116"/>
        <end position="129"/>
    </location>
</feature>
<dbReference type="SUPFAM" id="SSF53163">
    <property type="entry name" value="HybD-like"/>
    <property type="match status" value="2"/>
</dbReference>
<keyword evidence="3" id="KW-0064">Aspartyl protease</keyword>
<evidence type="ECO:0000256" key="3">
    <source>
        <dbReference type="ARBA" id="ARBA00022750"/>
    </source>
</evidence>
<evidence type="ECO:0000256" key="5">
    <source>
        <dbReference type="SAM" id="MobiDB-lite"/>
    </source>
</evidence>
<dbReference type="InterPro" id="IPR000671">
    <property type="entry name" value="Peptidase_A31"/>
</dbReference>
<keyword evidence="4" id="KW-0378">Hydrolase</keyword>
<name>A0A1V2I9J3_9ACTN</name>
<evidence type="ECO:0000256" key="2">
    <source>
        <dbReference type="ARBA" id="ARBA00022670"/>
    </source>
</evidence>
<accession>A0A1V2I9J3</accession>
<dbReference type="PRINTS" id="PR00446">
    <property type="entry name" value="HYDRGNUPTAKE"/>
</dbReference>
<dbReference type="GO" id="GO:0004190">
    <property type="term" value="F:aspartic-type endopeptidase activity"/>
    <property type="evidence" value="ECO:0007669"/>
    <property type="project" value="UniProtKB-KW"/>
</dbReference>
<evidence type="ECO:0000256" key="4">
    <source>
        <dbReference type="ARBA" id="ARBA00022801"/>
    </source>
</evidence>
<dbReference type="AlphaFoldDB" id="A0A1V2I9J3"/>
<feature type="compositionally biased region" description="Low complexity" evidence="5">
    <location>
        <begin position="94"/>
        <end position="115"/>
    </location>
</feature>
<keyword evidence="2" id="KW-0645">Protease</keyword>
<dbReference type="PANTHER" id="PTHR30302">
    <property type="entry name" value="HYDROGENASE 1 MATURATION PROTEASE"/>
    <property type="match status" value="1"/>
</dbReference>
<comment type="caution">
    <text evidence="6">The sequence shown here is derived from an EMBL/GenBank/DDBJ whole genome shotgun (WGS) entry which is preliminary data.</text>
</comment>
<evidence type="ECO:0000313" key="6">
    <source>
        <dbReference type="EMBL" id="ONH27817.1"/>
    </source>
</evidence>
<sequence>MDPRRGTRPGGPAAPRVLVAGIGNVFLGDDAFGVQVVRRITPDLVPDGVDVADYGIRGVHLAYDLLDGPYATVVLVDAAPLGKAPGTVEVLEVDTAGTTRGAPTADTADTATTGTGEAGPGGSGAGGTTPGFDAHGLHPAAVLALLRGLGGHIDRVLVVGCQPAALDEGMDLSEPVAASVDAAARLVVRLARDEAAALARVREPRAKEPRAKERRTVR</sequence>
<keyword evidence="7" id="KW-1185">Reference proteome</keyword>
<evidence type="ECO:0000313" key="7">
    <source>
        <dbReference type="Proteomes" id="UP000188929"/>
    </source>
</evidence>
<dbReference type="STRING" id="1834516.BL253_21240"/>
<protein>
    <recommendedName>
        <fullName evidence="8">Peptidase M52</fullName>
    </recommendedName>
</protein>
<dbReference type="Proteomes" id="UP000188929">
    <property type="component" value="Unassembled WGS sequence"/>
</dbReference>
<dbReference type="Gene3D" id="3.40.50.1450">
    <property type="entry name" value="HybD-like"/>
    <property type="match status" value="1"/>
</dbReference>
<organism evidence="6 7">
    <name type="scientific">Pseudofrankia asymbiotica</name>
    <dbReference type="NCBI Taxonomy" id="1834516"/>
    <lineage>
        <taxon>Bacteria</taxon>
        <taxon>Bacillati</taxon>
        <taxon>Actinomycetota</taxon>
        <taxon>Actinomycetes</taxon>
        <taxon>Frankiales</taxon>
        <taxon>Frankiaceae</taxon>
        <taxon>Pseudofrankia</taxon>
    </lineage>
</organism>
<evidence type="ECO:0000256" key="1">
    <source>
        <dbReference type="ARBA" id="ARBA00006814"/>
    </source>
</evidence>
<reference evidence="7" key="1">
    <citation type="submission" date="2016-10" db="EMBL/GenBank/DDBJ databases">
        <title>Frankia sp. NRRL B-16386 Genome sequencing.</title>
        <authorList>
            <person name="Ghodhbane-Gtari F."/>
            <person name="Swanson E."/>
            <person name="Gueddou A."/>
            <person name="Hezbri K."/>
            <person name="Ktari K."/>
            <person name="Nouioui I."/>
            <person name="Morris K."/>
            <person name="Simpson S."/>
            <person name="Abebe-Akele F."/>
            <person name="Thomas K."/>
            <person name="Gtari M."/>
            <person name="Tisa L.S."/>
        </authorList>
    </citation>
    <scope>NUCLEOTIDE SEQUENCE [LARGE SCALE GENOMIC DNA]</scope>
    <source>
        <strain evidence="7">NRRL B-16386</strain>
    </source>
</reference>
<dbReference type="PANTHER" id="PTHR30302:SF1">
    <property type="entry name" value="HYDROGENASE 2 MATURATION PROTEASE"/>
    <property type="match status" value="1"/>
</dbReference>
<proteinExistence type="inferred from homology"/>
<dbReference type="EMBL" id="MOMC01000044">
    <property type="protein sequence ID" value="ONH27817.1"/>
    <property type="molecule type" value="Genomic_DNA"/>
</dbReference>